<evidence type="ECO:0000313" key="6">
    <source>
        <dbReference type="EMBL" id="MFC3002177.1"/>
    </source>
</evidence>
<evidence type="ECO:0000259" key="5">
    <source>
        <dbReference type="PROSITE" id="PS50109"/>
    </source>
</evidence>
<evidence type="ECO:0000256" key="3">
    <source>
        <dbReference type="SAM" id="MobiDB-lite"/>
    </source>
</evidence>
<dbReference type="PANTHER" id="PTHR43065:SF42">
    <property type="entry name" value="TWO-COMPONENT SENSOR PPRA"/>
    <property type="match status" value="1"/>
</dbReference>
<dbReference type="PANTHER" id="PTHR43065">
    <property type="entry name" value="SENSOR HISTIDINE KINASE"/>
    <property type="match status" value="1"/>
</dbReference>
<evidence type="ECO:0000256" key="2">
    <source>
        <dbReference type="ARBA" id="ARBA00012438"/>
    </source>
</evidence>
<evidence type="ECO:0000256" key="1">
    <source>
        <dbReference type="ARBA" id="ARBA00000085"/>
    </source>
</evidence>
<dbReference type="InterPro" id="IPR003661">
    <property type="entry name" value="HisK_dim/P_dom"/>
</dbReference>
<dbReference type="EMBL" id="JBHRSB010000006">
    <property type="protein sequence ID" value="MFC3002177.1"/>
    <property type="molecule type" value="Genomic_DNA"/>
</dbReference>
<dbReference type="SMART" id="SM00387">
    <property type="entry name" value="HATPase_c"/>
    <property type="match status" value="1"/>
</dbReference>
<comment type="catalytic activity">
    <reaction evidence="1">
        <text>ATP + protein L-histidine = ADP + protein N-phospho-L-histidine.</text>
        <dbReference type="EC" id="2.7.13.3"/>
    </reaction>
</comment>
<feature type="transmembrane region" description="Helical" evidence="4">
    <location>
        <begin position="42"/>
        <end position="65"/>
    </location>
</feature>
<dbReference type="Pfam" id="PF02518">
    <property type="entry name" value="HATPase_c"/>
    <property type="match status" value="1"/>
</dbReference>
<dbReference type="InterPro" id="IPR005467">
    <property type="entry name" value="His_kinase_dom"/>
</dbReference>
<feature type="compositionally biased region" description="Low complexity" evidence="3">
    <location>
        <begin position="1"/>
        <end position="16"/>
    </location>
</feature>
<feature type="region of interest" description="Disordered" evidence="3">
    <location>
        <begin position="1"/>
        <end position="31"/>
    </location>
</feature>
<feature type="transmembrane region" description="Helical" evidence="4">
    <location>
        <begin position="330"/>
        <end position="353"/>
    </location>
</feature>
<sequence>MDPHSGLPAPAPLGAATSQGEPRLDSLPAPPAPPGFAAPRTFWPLCIAVVVLPLAIAAAAAWASWVDLHADAEARLTHTVDLLHEHTLRGLESQEAYLTAVNRFIIDLDWPAIAASADVADFLVQLRDSAPGTSAIGLISPAGQLVQTSSFAFPMRPIDLSQRDYFLAQQGVGPNEVTPKLGAALIGRVRGRMVFPLSHPRRDREGRPDGGVIWATSDIRAFAAFYTSIVVHPADSVQLIRRDGSILAKHPPDAATEDARLRGAKLAVIEAAARRDGVALAYTREDSALPASDRSILPALRADRLVASRWLDRYDVAIAYGLSLEPLHRAWIRAAGGFAAAAGVVALLLLALIRLAQLGMKREYAALMRARSEAERRLEAEVLLHRTARITALGQIAAGAAHDMNNLIQSVLAASRLIERRAEQPEQVRRLSAMLQGTAARGGRIAGRMLEYSRRSSTGPDREVGESLDVAVVLGRLEEMVGGLLGSGIRLAWSAEPNLPPLQADRAEFETVLLNLIVNARDAMPEGGEVRVTAGLAESEHGTPRLRVTVEDTGIGMPLEVLRRAGEPFFTTKEAGRGTGLGLSMARQFAEGLGGSLGIQSKPGLGTRVSLWLPA</sequence>
<dbReference type="SMART" id="SM00388">
    <property type="entry name" value="HisKA"/>
    <property type="match status" value="1"/>
</dbReference>
<dbReference type="PROSITE" id="PS50109">
    <property type="entry name" value="HIS_KIN"/>
    <property type="match status" value="1"/>
</dbReference>
<proteinExistence type="predicted"/>
<dbReference type="InterPro" id="IPR003594">
    <property type="entry name" value="HATPase_dom"/>
</dbReference>
<dbReference type="CDD" id="cd12914">
    <property type="entry name" value="PDC1_DGC_like"/>
    <property type="match status" value="1"/>
</dbReference>
<comment type="caution">
    <text evidence="6">The sequence shown here is derived from an EMBL/GenBank/DDBJ whole genome shotgun (WGS) entry which is preliminary data.</text>
</comment>
<keyword evidence="6" id="KW-0067">ATP-binding</keyword>
<organism evidence="6 7">
    <name type="scientific">Falsiroseomonas tokyonensis</name>
    <dbReference type="NCBI Taxonomy" id="430521"/>
    <lineage>
        <taxon>Bacteria</taxon>
        <taxon>Pseudomonadati</taxon>
        <taxon>Pseudomonadota</taxon>
        <taxon>Alphaproteobacteria</taxon>
        <taxon>Acetobacterales</taxon>
        <taxon>Roseomonadaceae</taxon>
        <taxon>Falsiroseomonas</taxon>
    </lineage>
</organism>
<protein>
    <recommendedName>
        <fullName evidence="2">histidine kinase</fullName>
        <ecNumber evidence="2">2.7.13.3</ecNumber>
    </recommendedName>
</protein>
<dbReference type="EC" id="2.7.13.3" evidence="2"/>
<dbReference type="GO" id="GO:0005524">
    <property type="term" value="F:ATP binding"/>
    <property type="evidence" value="ECO:0007669"/>
    <property type="project" value="UniProtKB-KW"/>
</dbReference>
<name>A0ABV7BX36_9PROT</name>
<keyword evidence="4" id="KW-0812">Transmembrane</keyword>
<dbReference type="Proteomes" id="UP001595420">
    <property type="component" value="Unassembled WGS sequence"/>
</dbReference>
<keyword evidence="4" id="KW-1133">Transmembrane helix</keyword>
<dbReference type="RefSeq" id="WP_216838255.1">
    <property type="nucleotide sequence ID" value="NZ_JAFNJS010000006.1"/>
</dbReference>
<accession>A0ABV7BX36</accession>
<keyword evidence="4" id="KW-0472">Membrane</keyword>
<gene>
    <name evidence="6" type="ORF">ACFOD3_19910</name>
</gene>
<keyword evidence="6" id="KW-0547">Nucleotide-binding</keyword>
<evidence type="ECO:0000313" key="7">
    <source>
        <dbReference type="Proteomes" id="UP001595420"/>
    </source>
</evidence>
<reference evidence="7" key="1">
    <citation type="journal article" date="2019" name="Int. J. Syst. Evol. Microbiol.">
        <title>The Global Catalogue of Microorganisms (GCM) 10K type strain sequencing project: providing services to taxonomists for standard genome sequencing and annotation.</title>
        <authorList>
            <consortium name="The Broad Institute Genomics Platform"/>
            <consortium name="The Broad Institute Genome Sequencing Center for Infectious Disease"/>
            <person name="Wu L."/>
            <person name="Ma J."/>
        </authorList>
    </citation>
    <scope>NUCLEOTIDE SEQUENCE [LARGE SCALE GENOMIC DNA]</scope>
    <source>
        <strain evidence="7">CGMCC 1.16855</strain>
    </source>
</reference>
<feature type="domain" description="Histidine kinase" evidence="5">
    <location>
        <begin position="399"/>
        <end position="615"/>
    </location>
</feature>
<keyword evidence="7" id="KW-1185">Reference proteome</keyword>
<evidence type="ECO:0000256" key="4">
    <source>
        <dbReference type="SAM" id="Phobius"/>
    </source>
</evidence>